<organism evidence="2 3">
    <name type="scientific">Geodia barretti</name>
    <name type="common">Barrett's horny sponge</name>
    <dbReference type="NCBI Taxonomy" id="519541"/>
    <lineage>
        <taxon>Eukaryota</taxon>
        <taxon>Metazoa</taxon>
        <taxon>Porifera</taxon>
        <taxon>Demospongiae</taxon>
        <taxon>Heteroscleromorpha</taxon>
        <taxon>Tetractinellida</taxon>
        <taxon>Astrophorina</taxon>
        <taxon>Geodiidae</taxon>
        <taxon>Geodia</taxon>
    </lineage>
</organism>
<keyword evidence="1" id="KW-1133">Transmembrane helix</keyword>
<reference evidence="2" key="1">
    <citation type="submission" date="2023-03" db="EMBL/GenBank/DDBJ databases">
        <authorList>
            <person name="Steffen K."/>
            <person name="Cardenas P."/>
        </authorList>
    </citation>
    <scope>NUCLEOTIDE SEQUENCE</scope>
</reference>
<keyword evidence="1" id="KW-0812">Transmembrane</keyword>
<dbReference type="Gene3D" id="3.40.190.10">
    <property type="entry name" value="Periplasmic binding protein-like II"/>
    <property type="match status" value="2"/>
</dbReference>
<protein>
    <recommendedName>
        <fullName evidence="4">Extracellular solute-binding protein</fullName>
    </recommendedName>
</protein>
<gene>
    <name evidence="2" type="ORF">GBAR_LOCUS20081</name>
</gene>
<dbReference type="AlphaFoldDB" id="A0AA35SU93"/>
<keyword evidence="3" id="KW-1185">Reference proteome</keyword>
<keyword evidence="1" id="KW-0472">Membrane</keyword>
<name>A0AA35SU93_GEOBA</name>
<evidence type="ECO:0000313" key="2">
    <source>
        <dbReference type="EMBL" id="CAI8035804.1"/>
    </source>
</evidence>
<proteinExistence type="predicted"/>
<feature type="transmembrane region" description="Helical" evidence="1">
    <location>
        <begin position="21"/>
        <end position="41"/>
    </location>
</feature>
<dbReference type="Proteomes" id="UP001174909">
    <property type="component" value="Unassembled WGS sequence"/>
</dbReference>
<dbReference type="SUPFAM" id="SSF53850">
    <property type="entry name" value="Periplasmic binding protein-like II"/>
    <property type="match status" value="1"/>
</dbReference>
<dbReference type="EMBL" id="CASHTH010002826">
    <property type="protein sequence ID" value="CAI8035804.1"/>
    <property type="molecule type" value="Genomic_DNA"/>
</dbReference>
<sequence length="597" mass="67345">MSDILATSLKERTTVMKRTGLWTMAPIVAVLLVLPMVGFAAPEAEETEGSALIEIIWSGPRTADAPEGNWMQRQIEEKFGVKIINHTVHINDRAARELMITSGVNLPDVGQFETNPMRLYRDGVSRSIPKEMVREHAPNFAQFLTDNPPMWDVKVAPDDPDAFYTITGYAGHGIGAGDFPYVRLDWLERVGMAPAAEDVIQLDRGGYEQYAGKAFAHKKGYTLDQLEEMMYTFRDADLDGNGKADTIAYYMVRNHRGSRPVSGMWYVDGENLQFSKIEDGVERIGVLSEGWRSYLRYMQKWYADKLINQELPAGQYSDMHPLMGAGMVGITADCFICWDETTRPPKNLWDRDPEAKVMVLPHWTGPDGFAGGPTDYPPFRYGWGWSVNKTVDDAKLAKALEIMDWLNWDGEGQVQSIFGVEGKHYTWGGEPYNSNIVITSEWKTGGGHPDGLGVYRYQNVPPKMAFYRWDPAWSEWTELTQPPGALSNRVFIPLRFDVLGEAVNYQLPKAVQQYATALNTIRDEFKWKAIGGVVNLDEDWDAYVTKFMNSGGEELLAAIQEGPLSLPPYPGVPYFHLVGLPESVRERVENGEFVYDW</sequence>
<evidence type="ECO:0000313" key="3">
    <source>
        <dbReference type="Proteomes" id="UP001174909"/>
    </source>
</evidence>
<comment type="caution">
    <text evidence="2">The sequence shown here is derived from an EMBL/GenBank/DDBJ whole genome shotgun (WGS) entry which is preliminary data.</text>
</comment>
<evidence type="ECO:0008006" key="4">
    <source>
        <dbReference type="Google" id="ProtNLM"/>
    </source>
</evidence>
<evidence type="ECO:0000256" key="1">
    <source>
        <dbReference type="SAM" id="Phobius"/>
    </source>
</evidence>
<accession>A0AA35SU93</accession>